<keyword evidence="5" id="KW-0027">Amidation</keyword>
<gene>
    <name evidence="8" type="ORF">Celaphus_00015237</name>
</gene>
<dbReference type="PANTHER" id="PTHR16866:SF3">
    <property type="entry name" value="NEUROMEDIN-B"/>
    <property type="match status" value="1"/>
</dbReference>
<evidence type="ECO:0000256" key="6">
    <source>
        <dbReference type="ARBA" id="ARBA00023273"/>
    </source>
</evidence>
<comment type="subcellular location">
    <subcellularLocation>
        <location evidence="1">Cell projection</location>
        <location evidence="1">Neuron projection</location>
    </subcellularLocation>
    <subcellularLocation>
        <location evidence="2">Secreted</location>
    </subcellularLocation>
</comment>
<sequence>MTLRAGGARLLGGLLLFALLAAGAAPLGWDLPEPRSRASKIRVHPRGNLWATGHFMGKKSLEPPSPSLLGTAPHTSLRDQTPRLSHHLLRVLLQKKALGMTLSGPAPHTQISIDCLCEVEKSTALIPPRPFREKAQEAAGANVAEVMLLIRKTRRHG</sequence>
<dbReference type="Pfam" id="PF02044">
    <property type="entry name" value="Bombesin"/>
    <property type="match status" value="1"/>
</dbReference>
<feature type="signal peptide" evidence="7">
    <location>
        <begin position="1"/>
        <end position="26"/>
    </location>
</feature>
<dbReference type="GO" id="GO:0031710">
    <property type="term" value="F:neuromedin B receptor binding"/>
    <property type="evidence" value="ECO:0007669"/>
    <property type="project" value="TreeGrafter"/>
</dbReference>
<dbReference type="OrthoDB" id="9535999at2759"/>
<evidence type="ECO:0000256" key="3">
    <source>
        <dbReference type="ARBA" id="ARBA00010012"/>
    </source>
</evidence>
<evidence type="ECO:0000313" key="8">
    <source>
        <dbReference type="EMBL" id="OWK08964.1"/>
    </source>
</evidence>
<comment type="caution">
    <text evidence="8">The sequence shown here is derived from an EMBL/GenBank/DDBJ whole genome shotgun (WGS) entry which is preliminary data.</text>
</comment>
<keyword evidence="4" id="KW-0964">Secreted</keyword>
<evidence type="ECO:0000256" key="4">
    <source>
        <dbReference type="ARBA" id="ARBA00022525"/>
    </source>
</evidence>
<feature type="chain" id="PRO_5012984795" evidence="7">
    <location>
        <begin position="27"/>
        <end position="157"/>
    </location>
</feature>
<protein>
    <submittedName>
        <fullName evidence="8">NMB</fullName>
    </submittedName>
</protein>
<accession>A0A212CSZ3</accession>
<organism evidence="8 9">
    <name type="scientific">Cervus elaphus hippelaphus</name>
    <name type="common">European red deer</name>
    <dbReference type="NCBI Taxonomy" id="46360"/>
    <lineage>
        <taxon>Eukaryota</taxon>
        <taxon>Metazoa</taxon>
        <taxon>Chordata</taxon>
        <taxon>Craniata</taxon>
        <taxon>Vertebrata</taxon>
        <taxon>Euteleostomi</taxon>
        <taxon>Mammalia</taxon>
        <taxon>Eutheria</taxon>
        <taxon>Laurasiatheria</taxon>
        <taxon>Artiodactyla</taxon>
        <taxon>Ruminantia</taxon>
        <taxon>Pecora</taxon>
        <taxon>Cervidae</taxon>
        <taxon>Cervinae</taxon>
        <taxon>Cervus</taxon>
    </lineage>
</organism>
<dbReference type="AlphaFoldDB" id="A0A212CSZ3"/>
<dbReference type="GO" id="GO:0005184">
    <property type="term" value="F:neuropeptide hormone activity"/>
    <property type="evidence" value="ECO:0007669"/>
    <property type="project" value="TreeGrafter"/>
</dbReference>
<proteinExistence type="inferred from homology"/>
<reference evidence="8 9" key="1">
    <citation type="journal article" date="2018" name="Mol. Genet. Genomics">
        <title>The red deer Cervus elaphus genome CerEla1.0: sequencing, annotating, genes, and chromosomes.</title>
        <authorList>
            <person name="Bana N.A."/>
            <person name="Nyiri A."/>
            <person name="Nagy J."/>
            <person name="Frank K."/>
            <person name="Nagy T."/>
            <person name="Steger V."/>
            <person name="Schiller M."/>
            <person name="Lakatos P."/>
            <person name="Sugar L."/>
            <person name="Horn P."/>
            <person name="Barta E."/>
            <person name="Orosz L."/>
        </authorList>
    </citation>
    <scope>NUCLEOTIDE SEQUENCE [LARGE SCALE GENOMIC DNA]</scope>
    <source>
        <strain evidence="8">Hungarian</strain>
    </source>
</reference>
<evidence type="ECO:0000256" key="1">
    <source>
        <dbReference type="ARBA" id="ARBA00004487"/>
    </source>
</evidence>
<dbReference type="InterPro" id="IPR000874">
    <property type="entry name" value="Bombesin"/>
</dbReference>
<dbReference type="GO" id="GO:0007218">
    <property type="term" value="P:neuropeptide signaling pathway"/>
    <property type="evidence" value="ECO:0007669"/>
    <property type="project" value="InterPro"/>
</dbReference>
<dbReference type="Proteomes" id="UP000242450">
    <property type="component" value="Chromosome 13"/>
</dbReference>
<dbReference type="GO" id="GO:0046887">
    <property type="term" value="P:positive regulation of hormone secretion"/>
    <property type="evidence" value="ECO:0007669"/>
    <property type="project" value="TreeGrafter"/>
</dbReference>
<dbReference type="GO" id="GO:0005576">
    <property type="term" value="C:extracellular region"/>
    <property type="evidence" value="ECO:0007669"/>
    <property type="project" value="UniProtKB-SubCell"/>
</dbReference>
<evidence type="ECO:0000256" key="2">
    <source>
        <dbReference type="ARBA" id="ARBA00004613"/>
    </source>
</evidence>
<keyword evidence="7" id="KW-0732">Signal</keyword>
<name>A0A212CSZ3_CEREH</name>
<evidence type="ECO:0000256" key="7">
    <source>
        <dbReference type="SAM" id="SignalP"/>
    </source>
</evidence>
<dbReference type="GO" id="GO:0043005">
    <property type="term" value="C:neuron projection"/>
    <property type="evidence" value="ECO:0007669"/>
    <property type="project" value="UniProtKB-SubCell"/>
</dbReference>
<keyword evidence="9" id="KW-1185">Reference proteome</keyword>
<comment type="similarity">
    <text evidence="3">Belongs to the bombesin/neuromedin-B/ranatensin family.</text>
</comment>
<evidence type="ECO:0000313" key="9">
    <source>
        <dbReference type="Proteomes" id="UP000242450"/>
    </source>
</evidence>
<dbReference type="EMBL" id="MKHE01000013">
    <property type="protein sequence ID" value="OWK08964.1"/>
    <property type="molecule type" value="Genomic_DNA"/>
</dbReference>
<dbReference type="PANTHER" id="PTHR16866">
    <property type="entry name" value="GASTRIN-RELEASING PEPTIDE"/>
    <property type="match status" value="1"/>
</dbReference>
<evidence type="ECO:0000256" key="5">
    <source>
        <dbReference type="ARBA" id="ARBA00022815"/>
    </source>
</evidence>
<keyword evidence="6" id="KW-0966">Cell projection</keyword>
<dbReference type="PROSITE" id="PS00257">
    <property type="entry name" value="BOMBESIN"/>
    <property type="match status" value="1"/>
</dbReference>